<sequence>ARRSRAVPHVASSPRSTLGRPSRRPWADRARTLSSQAWTVRRDAGPGRHPLGPPGRPPPERRGPSETEGGRPGLAAAPQSHEQDPWLGAVSAARAAATAGPRATTAARRCLLFLLLHTVAEVLGERVGCSVTAGQGRLLRPVLQGHGAGPPPPAP</sequence>
<feature type="region of interest" description="Disordered" evidence="1">
    <location>
        <begin position="1"/>
        <end position="98"/>
    </location>
</feature>
<proteinExistence type="predicted"/>
<name>A0A8C2LGK5_CRIGR</name>
<dbReference type="Ensembl" id="ENSCGRT00001005637.1">
    <property type="protein sequence ID" value="ENSCGRP00001003835.1"/>
    <property type="gene ID" value="ENSCGRG00001004752.1"/>
</dbReference>
<dbReference type="Proteomes" id="UP000694386">
    <property type="component" value="Unplaced"/>
</dbReference>
<feature type="compositionally biased region" description="Basic and acidic residues" evidence="1">
    <location>
        <begin position="58"/>
        <end position="69"/>
    </location>
</feature>
<evidence type="ECO:0000256" key="1">
    <source>
        <dbReference type="SAM" id="MobiDB-lite"/>
    </source>
</evidence>
<reference evidence="2" key="1">
    <citation type="submission" date="2025-08" db="UniProtKB">
        <authorList>
            <consortium name="Ensembl"/>
        </authorList>
    </citation>
    <scope>IDENTIFICATION</scope>
</reference>
<protein>
    <submittedName>
        <fullName evidence="2">Uncharacterized protein</fullName>
    </submittedName>
</protein>
<reference evidence="2" key="2">
    <citation type="submission" date="2025-09" db="UniProtKB">
        <authorList>
            <consortium name="Ensembl"/>
        </authorList>
    </citation>
    <scope>IDENTIFICATION</scope>
</reference>
<dbReference type="AlphaFoldDB" id="A0A8C2LGK5"/>
<evidence type="ECO:0000313" key="2">
    <source>
        <dbReference type="Ensembl" id="ENSCGRP00001003835.1"/>
    </source>
</evidence>
<accession>A0A8C2LGK5</accession>
<evidence type="ECO:0000313" key="3">
    <source>
        <dbReference type="Proteomes" id="UP000694386"/>
    </source>
</evidence>
<organism evidence="2 3">
    <name type="scientific">Cricetulus griseus</name>
    <name type="common">Chinese hamster</name>
    <name type="synonym">Cricetulus barabensis griseus</name>
    <dbReference type="NCBI Taxonomy" id="10029"/>
    <lineage>
        <taxon>Eukaryota</taxon>
        <taxon>Metazoa</taxon>
        <taxon>Chordata</taxon>
        <taxon>Craniata</taxon>
        <taxon>Vertebrata</taxon>
        <taxon>Euteleostomi</taxon>
        <taxon>Mammalia</taxon>
        <taxon>Eutheria</taxon>
        <taxon>Euarchontoglires</taxon>
        <taxon>Glires</taxon>
        <taxon>Rodentia</taxon>
        <taxon>Myomorpha</taxon>
        <taxon>Muroidea</taxon>
        <taxon>Cricetidae</taxon>
        <taxon>Cricetinae</taxon>
        <taxon>Cricetulus</taxon>
    </lineage>
</organism>